<name>A0A372M3T7_9ACTN</name>
<evidence type="ECO:0000256" key="1">
    <source>
        <dbReference type="SAM" id="MobiDB-lite"/>
    </source>
</evidence>
<dbReference type="SUPFAM" id="SSF55729">
    <property type="entry name" value="Acyl-CoA N-acyltransferases (Nat)"/>
    <property type="match status" value="1"/>
</dbReference>
<dbReference type="RefSeq" id="WP_128556828.1">
    <property type="nucleotide sequence ID" value="NZ_QUAK01000088.1"/>
</dbReference>
<dbReference type="Proteomes" id="UP000263094">
    <property type="component" value="Unassembled WGS sequence"/>
</dbReference>
<dbReference type="InterPro" id="IPR016181">
    <property type="entry name" value="Acyl_CoA_acyltransferase"/>
</dbReference>
<organism evidence="3 4">
    <name type="scientific">Streptomyces triticagri</name>
    <dbReference type="NCBI Taxonomy" id="2293568"/>
    <lineage>
        <taxon>Bacteria</taxon>
        <taxon>Bacillati</taxon>
        <taxon>Actinomycetota</taxon>
        <taxon>Actinomycetes</taxon>
        <taxon>Kitasatosporales</taxon>
        <taxon>Streptomycetaceae</taxon>
        <taxon>Streptomyces</taxon>
    </lineage>
</organism>
<feature type="domain" description="N-acetyltransferase" evidence="2">
    <location>
        <begin position="26"/>
        <end position="166"/>
    </location>
</feature>
<accession>A0A372M3T7</accession>
<evidence type="ECO:0000313" key="4">
    <source>
        <dbReference type="Proteomes" id="UP000263094"/>
    </source>
</evidence>
<evidence type="ECO:0000259" key="2">
    <source>
        <dbReference type="PROSITE" id="PS51186"/>
    </source>
</evidence>
<sequence length="166" mass="18222">MNPVNPESETGHDSGRPEHGTGRQEHDIRRATTVEEVLAAPELFDSTPYPEATRRFLAAPGHHMFLAYAPDAPPGIPVGFITGIEMLHPDKGVEMCLYELGVAEPYRRRGLATALIHTLLALSRDLDCYDMWVGVERDNDPALRAYRGTGAEEDGVCAVLVWELAG</sequence>
<dbReference type="Pfam" id="PF00583">
    <property type="entry name" value="Acetyltransf_1"/>
    <property type="match status" value="1"/>
</dbReference>
<comment type="caution">
    <text evidence="3">The sequence shown here is derived from an EMBL/GenBank/DDBJ whole genome shotgun (WGS) entry which is preliminary data.</text>
</comment>
<reference evidence="3 4" key="1">
    <citation type="submission" date="2018-08" db="EMBL/GenBank/DDBJ databases">
        <title>Isolation, diversity and antifungal activity of Actinobacteria from wheat.</title>
        <authorList>
            <person name="Han C."/>
        </authorList>
    </citation>
    <scope>NUCLEOTIDE SEQUENCE [LARGE SCALE GENOMIC DNA]</scope>
    <source>
        <strain evidence="3 4">NEAU-YY421</strain>
    </source>
</reference>
<dbReference type="OrthoDB" id="4774939at2"/>
<dbReference type="Gene3D" id="3.40.630.30">
    <property type="match status" value="1"/>
</dbReference>
<protein>
    <submittedName>
        <fullName evidence="3">GNAT family N-acetyltransferase</fullName>
    </submittedName>
</protein>
<feature type="region of interest" description="Disordered" evidence="1">
    <location>
        <begin position="1"/>
        <end position="28"/>
    </location>
</feature>
<evidence type="ECO:0000313" key="3">
    <source>
        <dbReference type="EMBL" id="RFU85598.1"/>
    </source>
</evidence>
<proteinExistence type="predicted"/>
<dbReference type="EMBL" id="QUAK01000088">
    <property type="protein sequence ID" value="RFU85598.1"/>
    <property type="molecule type" value="Genomic_DNA"/>
</dbReference>
<keyword evidence="4" id="KW-1185">Reference proteome</keyword>
<keyword evidence="3" id="KW-0808">Transferase</keyword>
<dbReference type="PROSITE" id="PS51186">
    <property type="entry name" value="GNAT"/>
    <property type="match status" value="1"/>
</dbReference>
<dbReference type="GO" id="GO:0016747">
    <property type="term" value="F:acyltransferase activity, transferring groups other than amino-acyl groups"/>
    <property type="evidence" value="ECO:0007669"/>
    <property type="project" value="InterPro"/>
</dbReference>
<dbReference type="InterPro" id="IPR000182">
    <property type="entry name" value="GNAT_dom"/>
</dbReference>
<feature type="compositionally biased region" description="Basic and acidic residues" evidence="1">
    <location>
        <begin position="9"/>
        <end position="28"/>
    </location>
</feature>
<dbReference type="AlphaFoldDB" id="A0A372M3T7"/>
<gene>
    <name evidence="3" type="ORF">DY218_16665</name>
</gene>
<dbReference type="CDD" id="cd04301">
    <property type="entry name" value="NAT_SF"/>
    <property type="match status" value="1"/>
</dbReference>